<dbReference type="AlphaFoldDB" id="A0A6B0UYQ1"/>
<organism evidence="1">
    <name type="scientific">Ixodes ricinus</name>
    <name type="common">Common tick</name>
    <name type="synonym">Acarus ricinus</name>
    <dbReference type="NCBI Taxonomy" id="34613"/>
    <lineage>
        <taxon>Eukaryota</taxon>
        <taxon>Metazoa</taxon>
        <taxon>Ecdysozoa</taxon>
        <taxon>Arthropoda</taxon>
        <taxon>Chelicerata</taxon>
        <taxon>Arachnida</taxon>
        <taxon>Acari</taxon>
        <taxon>Parasitiformes</taxon>
        <taxon>Ixodida</taxon>
        <taxon>Ixodoidea</taxon>
        <taxon>Ixodidae</taxon>
        <taxon>Ixodinae</taxon>
        <taxon>Ixodes</taxon>
    </lineage>
</organism>
<protein>
    <submittedName>
        <fullName evidence="1">Uncharacterized protein</fullName>
    </submittedName>
</protein>
<proteinExistence type="predicted"/>
<reference evidence="1" key="1">
    <citation type="submission" date="2019-12" db="EMBL/GenBank/DDBJ databases">
        <title>An insight into the sialome of adult female Ixodes ricinus ticks feeding for 6 days.</title>
        <authorList>
            <person name="Perner J."/>
            <person name="Ribeiro J.M.C."/>
        </authorList>
    </citation>
    <scope>NUCLEOTIDE SEQUENCE</scope>
    <source>
        <strain evidence="1">Semi-engorged</strain>
        <tissue evidence="1">Salivary glands</tissue>
    </source>
</reference>
<accession>A0A6B0UYQ1</accession>
<evidence type="ECO:0000313" key="1">
    <source>
        <dbReference type="EMBL" id="MXU94644.1"/>
    </source>
</evidence>
<name>A0A6B0UYQ1_IXORI</name>
<sequence length="167" mass="18000">MMIGWVLGSGSWVQPGLGSAAVRVTIERPSDTEISSCESVVQAGTRDTLSMPSILNSSSVTPRSSAAWPSSAGALWSTFLGWLSSVWSSSSSAVWNTALHWPHPCDPSEFLCSTNLPMSWKPVWQTPQMKTSIVHGGGHSIPARALWRQESCSLGNVATWESEPRNT</sequence>
<dbReference type="EMBL" id="GIFC01012561">
    <property type="protein sequence ID" value="MXU94644.1"/>
    <property type="molecule type" value="Transcribed_RNA"/>
</dbReference>